<dbReference type="SUPFAM" id="SSF55154">
    <property type="entry name" value="CYTH-like phosphatases"/>
    <property type="match status" value="1"/>
</dbReference>
<protein>
    <submittedName>
        <fullName evidence="3">CHAD domain-containing protein</fullName>
    </submittedName>
</protein>
<comment type="caution">
    <text evidence="3">The sequence shown here is derived from an EMBL/GenBank/DDBJ whole genome shotgun (WGS) entry which is preliminary data.</text>
</comment>
<dbReference type="InterPro" id="IPR038186">
    <property type="entry name" value="CHAD_dom_sf"/>
</dbReference>
<dbReference type="SMART" id="SM00880">
    <property type="entry name" value="CHAD"/>
    <property type="match status" value="1"/>
</dbReference>
<feature type="domain" description="CHAD" evidence="2">
    <location>
        <begin position="216"/>
        <end position="505"/>
    </location>
</feature>
<evidence type="ECO:0000313" key="3">
    <source>
        <dbReference type="EMBL" id="MBB5598625.1"/>
    </source>
</evidence>
<proteinExistence type="predicted"/>
<dbReference type="RefSeq" id="WP_183642600.1">
    <property type="nucleotide sequence ID" value="NZ_JACHBL010000001.1"/>
</dbReference>
<reference evidence="3 4" key="1">
    <citation type="submission" date="2020-08" db="EMBL/GenBank/DDBJ databases">
        <title>Sequencing the genomes of 1000 actinobacteria strains.</title>
        <authorList>
            <person name="Klenk H.-P."/>
        </authorList>
    </citation>
    <scope>NUCLEOTIDE SEQUENCE [LARGE SCALE GENOMIC DNA]</scope>
    <source>
        <strain evidence="3 4">DSM 23694</strain>
    </source>
</reference>
<dbReference type="InterPro" id="IPR023577">
    <property type="entry name" value="CYTH_domain"/>
</dbReference>
<dbReference type="InterPro" id="IPR033469">
    <property type="entry name" value="CYTH-like_dom_sf"/>
</dbReference>
<name>A0A7W9DBG0_9MICC</name>
<evidence type="ECO:0000259" key="1">
    <source>
        <dbReference type="PROSITE" id="PS51707"/>
    </source>
</evidence>
<dbReference type="Gene3D" id="1.40.20.10">
    <property type="entry name" value="CHAD domain"/>
    <property type="match status" value="1"/>
</dbReference>
<dbReference type="CDD" id="cd07374">
    <property type="entry name" value="CYTH-like_Pase"/>
    <property type="match status" value="1"/>
</dbReference>
<organism evidence="3 4">
    <name type="scientific">Neomicrococcus lactis</name>
    <dbReference type="NCBI Taxonomy" id="732241"/>
    <lineage>
        <taxon>Bacteria</taxon>
        <taxon>Bacillati</taxon>
        <taxon>Actinomycetota</taxon>
        <taxon>Actinomycetes</taxon>
        <taxon>Micrococcales</taxon>
        <taxon>Micrococcaceae</taxon>
        <taxon>Neomicrococcus</taxon>
    </lineage>
</organism>
<dbReference type="Proteomes" id="UP000523863">
    <property type="component" value="Unassembled WGS sequence"/>
</dbReference>
<dbReference type="PROSITE" id="PS51708">
    <property type="entry name" value="CHAD"/>
    <property type="match status" value="1"/>
</dbReference>
<accession>A0A7W9DBG0</accession>
<evidence type="ECO:0000259" key="2">
    <source>
        <dbReference type="PROSITE" id="PS51708"/>
    </source>
</evidence>
<dbReference type="EMBL" id="JACHBL010000001">
    <property type="protein sequence ID" value="MBB5598625.1"/>
    <property type="molecule type" value="Genomic_DNA"/>
</dbReference>
<dbReference type="SMART" id="SM01118">
    <property type="entry name" value="CYTH"/>
    <property type="match status" value="1"/>
</dbReference>
<dbReference type="PANTHER" id="PTHR39339">
    <property type="entry name" value="SLR1444 PROTEIN"/>
    <property type="match status" value="1"/>
</dbReference>
<dbReference type="PROSITE" id="PS51707">
    <property type="entry name" value="CYTH"/>
    <property type="match status" value="1"/>
</dbReference>
<keyword evidence="4" id="KW-1185">Reference proteome</keyword>
<evidence type="ECO:0000313" key="4">
    <source>
        <dbReference type="Proteomes" id="UP000523863"/>
    </source>
</evidence>
<dbReference type="Gene3D" id="2.40.320.10">
    <property type="entry name" value="Hypothetical Protein Pfu-838710-001"/>
    <property type="match status" value="1"/>
</dbReference>
<dbReference type="Pfam" id="PF01928">
    <property type="entry name" value="CYTH"/>
    <property type="match status" value="1"/>
</dbReference>
<gene>
    <name evidence="3" type="ORF">BKA12_001705</name>
</gene>
<dbReference type="InterPro" id="IPR007899">
    <property type="entry name" value="CHAD_dom"/>
</dbReference>
<dbReference type="Pfam" id="PF05235">
    <property type="entry name" value="CHAD"/>
    <property type="match status" value="1"/>
</dbReference>
<dbReference type="PANTHER" id="PTHR39339:SF1">
    <property type="entry name" value="CHAD DOMAIN-CONTAINING PROTEIN"/>
    <property type="match status" value="1"/>
</dbReference>
<feature type="domain" description="CYTH" evidence="1">
    <location>
        <begin position="6"/>
        <end position="199"/>
    </location>
</feature>
<sequence>MALEAQREVERKYDVSAEIQLPDLNSVAGIALVDSQKPVDLEAIYFDTPDHVLRRNRITLRRRTGGPDSGWHVKFPSGESRIELHAPLDTGAYIEMPQEIRDVVAVFVRENTLQRTATLKTSRTFHYLHAGEEIVAQVCDDIVTSVSASAQVKRWREWEMELENGSSLDEKQRDALLDEVEEKLIAAGAHRSLRASKLSFALGPLPEIEERNIGKKGSLRAVLTLAFHSAASGLALWDPRVRRGEPDALHQLRVSVRTFRGLLKVTRKIVDEERARALSAQLRVTGQALGTARDAEVHLEILEERVDRWNRDTVSEQAIARLRTRLETEQETALAAALEHLRSPEYFATLDAVDAFLAEIPLNSKYDAAAKARGPLRLAVDRQVARIKNHVESAAAISEGDEWIHLLHEARKEAKSLRYMIRHLEDVPGSDLGGRRKALRVRAEGLQNGLGEHRDSLAFQTFVRSVAREAAAAGEETFSYGVLYAAEQEIQDFALERVRDGLKKL</sequence>
<dbReference type="AlphaFoldDB" id="A0A7W9DBG0"/>